<dbReference type="Pfam" id="PF00060">
    <property type="entry name" value="Lig_chan"/>
    <property type="match status" value="1"/>
</dbReference>
<dbReference type="InterPro" id="IPR000337">
    <property type="entry name" value="GPCR_3"/>
</dbReference>
<keyword evidence="8 13" id="KW-0472">Membrane</keyword>
<evidence type="ECO:0000256" key="17">
    <source>
        <dbReference type="SAM" id="SignalP"/>
    </source>
</evidence>
<dbReference type="GO" id="GO:0009611">
    <property type="term" value="P:response to wounding"/>
    <property type="evidence" value="ECO:0007669"/>
    <property type="project" value="UniProtKB-ARBA"/>
</dbReference>
<comment type="caution">
    <text evidence="19">The sequence shown here is derived from an EMBL/GenBank/DDBJ whole genome shotgun (WGS) entry which is preliminary data.</text>
</comment>
<evidence type="ECO:0000256" key="15">
    <source>
        <dbReference type="SAM" id="MobiDB-lite"/>
    </source>
</evidence>
<keyword evidence="12 13" id="KW-0407">Ion channel</keyword>
<reference evidence="19 20" key="1">
    <citation type="submission" date="2024-12" db="EMBL/GenBank/DDBJ databases">
        <title>The unique morphological basis and parallel evolutionary history of personate flowers in Penstemon.</title>
        <authorList>
            <person name="Depatie T.H."/>
            <person name="Wessinger C.A."/>
        </authorList>
    </citation>
    <scope>NUCLEOTIDE SEQUENCE [LARGE SCALE GENOMIC DNA]</scope>
    <source>
        <strain evidence="19">WTNN_2</strain>
        <tissue evidence="19">Leaf</tissue>
    </source>
</reference>
<gene>
    <name evidence="19" type="ORF">ACJIZ3_010857</name>
</gene>
<dbReference type="GO" id="GO:1901701">
    <property type="term" value="P:cellular response to oxygen-containing compound"/>
    <property type="evidence" value="ECO:0007669"/>
    <property type="project" value="UniProtKB-ARBA"/>
</dbReference>
<feature type="domain" description="Ionotropic glutamate receptor C-terminal" evidence="18">
    <location>
        <begin position="475"/>
        <end position="819"/>
    </location>
</feature>
<dbReference type="FunFam" id="3.40.50.2300:FF:000081">
    <property type="entry name" value="Glutamate receptor"/>
    <property type="match status" value="1"/>
</dbReference>
<feature type="compositionally biased region" description="Basic and acidic residues" evidence="15">
    <location>
        <begin position="914"/>
        <end position="923"/>
    </location>
</feature>
<evidence type="ECO:0000256" key="11">
    <source>
        <dbReference type="ARBA" id="ARBA00023286"/>
    </source>
</evidence>
<dbReference type="InterPro" id="IPR017103">
    <property type="entry name" value="Iontropic_Glu_rcpt_pln"/>
</dbReference>
<dbReference type="InterPro" id="IPR001320">
    <property type="entry name" value="Iontro_rcpt_C"/>
</dbReference>
<evidence type="ECO:0000256" key="12">
    <source>
        <dbReference type="ARBA" id="ARBA00023303"/>
    </source>
</evidence>
<dbReference type="Pfam" id="PF10613">
    <property type="entry name" value="Lig_chan-Glu_bd"/>
    <property type="match status" value="1"/>
</dbReference>
<dbReference type="FunFam" id="3.40.190.10:FF:000175">
    <property type="entry name" value="Glutamate receptor"/>
    <property type="match status" value="1"/>
</dbReference>
<organism evidence="19 20">
    <name type="scientific">Penstemon smallii</name>
    <dbReference type="NCBI Taxonomy" id="265156"/>
    <lineage>
        <taxon>Eukaryota</taxon>
        <taxon>Viridiplantae</taxon>
        <taxon>Streptophyta</taxon>
        <taxon>Embryophyta</taxon>
        <taxon>Tracheophyta</taxon>
        <taxon>Spermatophyta</taxon>
        <taxon>Magnoliopsida</taxon>
        <taxon>eudicotyledons</taxon>
        <taxon>Gunneridae</taxon>
        <taxon>Pentapetalae</taxon>
        <taxon>asterids</taxon>
        <taxon>lamiids</taxon>
        <taxon>Lamiales</taxon>
        <taxon>Plantaginaceae</taxon>
        <taxon>Cheloneae</taxon>
        <taxon>Penstemon</taxon>
    </lineage>
</organism>
<feature type="transmembrane region" description="Helical" evidence="16">
    <location>
        <begin position="839"/>
        <end position="859"/>
    </location>
</feature>
<evidence type="ECO:0000256" key="10">
    <source>
        <dbReference type="ARBA" id="ARBA00023180"/>
    </source>
</evidence>
<evidence type="ECO:0000256" key="8">
    <source>
        <dbReference type="ARBA" id="ARBA00023136"/>
    </source>
</evidence>
<keyword evidence="3 13" id="KW-0813">Transport</keyword>
<keyword evidence="7 13" id="KW-0406">Ion transport</keyword>
<evidence type="ECO:0000256" key="3">
    <source>
        <dbReference type="ARBA" id="ARBA00022448"/>
    </source>
</evidence>
<dbReference type="GO" id="GO:0007165">
    <property type="term" value="P:signal transduction"/>
    <property type="evidence" value="ECO:0007669"/>
    <property type="project" value="UniProtKB-ARBA"/>
</dbReference>
<evidence type="ECO:0000256" key="14">
    <source>
        <dbReference type="PIRSR" id="PIRSR037090-50"/>
    </source>
</evidence>
<dbReference type="AlphaFoldDB" id="A0ABD3UHU0"/>
<dbReference type="FunFam" id="3.40.190.10:FF:000054">
    <property type="entry name" value="Glutamate receptor"/>
    <property type="match status" value="1"/>
</dbReference>
<evidence type="ECO:0000256" key="16">
    <source>
        <dbReference type="SAM" id="Phobius"/>
    </source>
</evidence>
<keyword evidence="4 16" id="KW-0812">Transmembrane</keyword>
<evidence type="ECO:0000256" key="9">
    <source>
        <dbReference type="ARBA" id="ARBA00023170"/>
    </source>
</evidence>
<accession>A0ABD3UHU0</accession>
<keyword evidence="9 13" id="KW-0675">Receptor</keyword>
<sequence>MKACVHKMKILIFLISFMWVILGVFGANGNSSGGSNRPTNVNFGALFTYNSVIGRSAMPAILAAVEDVNSDTTILKGTKLNLIMQDTNCSGFVGTIEAMQLMGREVVAAIGPQSSGIAHVISHVVNELHVPLLSFGATDPTLSALQYPYFLRTTTSDYFQMYAIADLVSYFGWREVVAIFVDDDYGRNGISILGDALAKKRAKISYKAAFTPGGPESDIDNLLVGVNLLESRVFIVHVNPDSGLNIFSTAKRLGMMSASYVWIATDWLPSLLDSSDTIEPNTADLIQGVIALRHHTPDSDLKTRFSSKWENLKNKETVKFNSYALYAYDSVWLLARALDVLFDSIDAITFSADPKLRDMNESVLHFQSLRIFDQGPKLLQILTSTNFTGLTGQIQFDSEKNLIHPAYDILNIGGSGSRRLGYWSNYSGLSTVPPDTLYTKPPNTSASSQNLYSVIWPGETTKIPKGWVFPNNGKPLRIAVPYRVTYLDVVTKDKGPLGVKGYCIDVFEAAVALLPYAVPHQYILYGDGQRNPSFNNLVSEVAENKYDAAVGDVTITTSRTRIVDFTQPFMDSGLVVVAPVKETKSSPWAFLKPFTWQMWGVTGIFFLLVGAVVWILEHRTNTEFRGSPRQQLITIFWFSFSTMFFSHRENTVSALGRFVLLLWLFVVLIINSSYTASLTSILTVQQLTSRIQGIDTLISSSDPIGVQDGSFAYNYLRDELSIAESRLRVLKTQDEYVNALQRGPNGGGVAAIVDELPYIELFLASTKCQFSIVGREFTKSGWGFAFQRDSPLAIDLSTAILQLSENGELQRIHDKWLNRNACSNQMNPIDASRLSLNSFWGLFLICGVACFLALTVFFFRVCWQYSRYHAEVNEHDIEHAETPQPSKRSMRPTKSFKDIMVFVDKKEDEIMEKIRRKSGDSKRQHGQVFDGPSS</sequence>
<evidence type="ECO:0000256" key="4">
    <source>
        <dbReference type="ARBA" id="ARBA00022692"/>
    </source>
</evidence>
<feature type="region of interest" description="Disordered" evidence="15">
    <location>
        <begin position="914"/>
        <end position="934"/>
    </location>
</feature>
<feature type="transmembrane region" description="Helical" evidence="16">
    <location>
        <begin position="596"/>
        <end position="616"/>
    </location>
</feature>
<dbReference type="Gene3D" id="3.40.190.10">
    <property type="entry name" value="Periplasmic binding protein-like II"/>
    <property type="match status" value="3"/>
</dbReference>
<evidence type="ECO:0000256" key="7">
    <source>
        <dbReference type="ARBA" id="ARBA00023065"/>
    </source>
</evidence>
<dbReference type="SUPFAM" id="SSF53822">
    <property type="entry name" value="Periplasmic binding protein-like I"/>
    <property type="match status" value="1"/>
</dbReference>
<dbReference type="InterPro" id="IPR001828">
    <property type="entry name" value="ANF_lig-bd_rcpt"/>
</dbReference>
<dbReference type="InterPro" id="IPR015683">
    <property type="entry name" value="Ionotropic_Glu_rcpt"/>
</dbReference>
<dbReference type="Pfam" id="PF01094">
    <property type="entry name" value="ANF_receptor"/>
    <property type="match status" value="1"/>
</dbReference>
<dbReference type="SUPFAM" id="SSF53850">
    <property type="entry name" value="Periplasmic binding protein-like II"/>
    <property type="match status" value="1"/>
</dbReference>
<keyword evidence="11 13" id="KW-1071">Ligand-gated ion channel</keyword>
<dbReference type="CDD" id="cd19990">
    <property type="entry name" value="PBP1_GABAb_receptor_plant"/>
    <property type="match status" value="1"/>
</dbReference>
<dbReference type="Proteomes" id="UP001634393">
    <property type="component" value="Unassembled WGS sequence"/>
</dbReference>
<dbReference type="Gene3D" id="1.10.287.70">
    <property type="match status" value="1"/>
</dbReference>
<evidence type="ECO:0000256" key="13">
    <source>
        <dbReference type="PIRNR" id="PIRNR037090"/>
    </source>
</evidence>
<dbReference type="GO" id="GO:0034220">
    <property type="term" value="P:monoatomic ion transmembrane transport"/>
    <property type="evidence" value="ECO:0007669"/>
    <property type="project" value="UniProtKB-KW"/>
</dbReference>
<dbReference type="Gene3D" id="3.40.50.2300">
    <property type="match status" value="2"/>
</dbReference>
<keyword evidence="5 17" id="KW-0732">Signal</keyword>
<dbReference type="GO" id="GO:0016020">
    <property type="term" value="C:membrane"/>
    <property type="evidence" value="ECO:0007669"/>
    <property type="project" value="UniProtKB-SubCell"/>
</dbReference>
<comment type="subcellular location">
    <subcellularLocation>
        <location evidence="1">Membrane</location>
        <topology evidence="1">Multi-pass membrane protein</topology>
    </subcellularLocation>
</comment>
<dbReference type="PRINTS" id="PR01176">
    <property type="entry name" value="GABABRECEPTR"/>
</dbReference>
<keyword evidence="20" id="KW-1185">Reference proteome</keyword>
<evidence type="ECO:0000313" key="20">
    <source>
        <dbReference type="Proteomes" id="UP001634393"/>
    </source>
</evidence>
<dbReference type="PANTHER" id="PTHR18966">
    <property type="entry name" value="IONOTROPIC GLUTAMATE RECEPTOR"/>
    <property type="match status" value="1"/>
</dbReference>
<evidence type="ECO:0000256" key="6">
    <source>
        <dbReference type="ARBA" id="ARBA00022989"/>
    </source>
</evidence>
<keyword evidence="14" id="KW-1015">Disulfide bond</keyword>
<keyword evidence="10" id="KW-0325">Glycoprotein</keyword>
<protein>
    <recommendedName>
        <fullName evidence="13">Glutamate receptor</fullName>
    </recommendedName>
</protein>
<dbReference type="SMART" id="SM00079">
    <property type="entry name" value="PBPe"/>
    <property type="match status" value="1"/>
</dbReference>
<dbReference type="InterPro" id="IPR019594">
    <property type="entry name" value="Glu/Gly-bd"/>
</dbReference>
<evidence type="ECO:0000256" key="5">
    <source>
        <dbReference type="ARBA" id="ARBA00022729"/>
    </source>
</evidence>
<dbReference type="PIRSF" id="PIRSF037090">
    <property type="entry name" value="Iontro_Glu-like_rcpt_pln"/>
    <property type="match status" value="1"/>
</dbReference>
<feature type="transmembrane region" description="Helical" evidence="16">
    <location>
        <begin position="658"/>
        <end position="682"/>
    </location>
</feature>
<feature type="disulfide bond" evidence="14">
    <location>
        <begin position="768"/>
        <end position="822"/>
    </location>
</feature>
<feature type="chain" id="PRO_5044764001" description="Glutamate receptor" evidence="17">
    <location>
        <begin position="27"/>
        <end position="934"/>
    </location>
</feature>
<evidence type="ECO:0000313" key="19">
    <source>
        <dbReference type="EMBL" id="KAL3848975.1"/>
    </source>
</evidence>
<dbReference type="EMBL" id="JBJXBP010000001">
    <property type="protein sequence ID" value="KAL3848975.1"/>
    <property type="molecule type" value="Genomic_DNA"/>
</dbReference>
<evidence type="ECO:0000256" key="1">
    <source>
        <dbReference type="ARBA" id="ARBA00004141"/>
    </source>
</evidence>
<evidence type="ECO:0000256" key="2">
    <source>
        <dbReference type="ARBA" id="ARBA00008685"/>
    </source>
</evidence>
<evidence type="ECO:0000259" key="18">
    <source>
        <dbReference type="SMART" id="SM00079"/>
    </source>
</evidence>
<dbReference type="InterPro" id="IPR028082">
    <property type="entry name" value="Peripla_BP_I"/>
</dbReference>
<dbReference type="CDD" id="cd13686">
    <property type="entry name" value="GluR_Plant"/>
    <property type="match status" value="1"/>
</dbReference>
<proteinExistence type="inferred from homology"/>
<dbReference type="InterPro" id="IPR044440">
    <property type="entry name" value="GABAb_receptor_plant_PBP1"/>
</dbReference>
<feature type="signal peptide" evidence="17">
    <location>
        <begin position="1"/>
        <end position="26"/>
    </location>
</feature>
<dbReference type="FunFam" id="1.10.287.70:FF:000037">
    <property type="entry name" value="Glutamate receptor"/>
    <property type="match status" value="1"/>
</dbReference>
<keyword evidence="6 16" id="KW-1133">Transmembrane helix</keyword>
<name>A0ABD3UHU0_9LAMI</name>
<comment type="similarity">
    <text evidence="2 13">Belongs to the glutamate-gated ion channel (TC 1.A.10.1) family.</text>
</comment>
<comment type="function">
    <text evidence="13">Glutamate-gated receptor that probably acts as non-selective cation channel.</text>
</comment>
<dbReference type="PRINTS" id="PR00248">
    <property type="entry name" value="GPCRMGR"/>
</dbReference>